<dbReference type="Gene3D" id="2.60.120.650">
    <property type="entry name" value="Cupin"/>
    <property type="match status" value="1"/>
</dbReference>
<dbReference type="InterPro" id="IPR003347">
    <property type="entry name" value="JmjC_dom"/>
</dbReference>
<evidence type="ECO:0000313" key="3">
    <source>
        <dbReference type="Proteomes" id="UP000626109"/>
    </source>
</evidence>
<sequence>MDSRCAESVRFLGPPLAGREQPQEGQQQQQTQGTDSWFCFQVRRRRRAAARAAVTVSFLCHVCVSLKELLLEKQRIDSGDCFALLRGGRVVAAAAADDRVVAAAAAAERGVAAAAADESFGWSGFDLGTLPPHSALRKGTEDFSDVPIFDAQNVPEHVKTDPSWAEKPFILRGDASLAALQKDFGRSVLLQTANLGNLSIRVVPSWSLLRGGGDEPHLLALSDYIEHLDLYEGDTRLEPAYAIDPSYKIPGLPDSQVIDTFIRAWNRSHFENPASRIIFLGGAESGVGWHRHGAAVQMTIHGRKRWFLYPRGTSLSPLWVGLSIADWLNSIYPSLPAESLPLEFIQKSGDVVYIPDGWYHAVINLADTLAVSIQSFSFEPAEAAQDDT</sequence>
<dbReference type="GO" id="GO:0005737">
    <property type="term" value="C:cytoplasm"/>
    <property type="evidence" value="ECO:0007669"/>
    <property type="project" value="TreeGrafter"/>
</dbReference>
<evidence type="ECO:0000259" key="1">
    <source>
        <dbReference type="PROSITE" id="PS51184"/>
    </source>
</evidence>
<dbReference type="SMART" id="SM00558">
    <property type="entry name" value="JmjC"/>
    <property type="match status" value="1"/>
</dbReference>
<gene>
    <name evidence="2" type="ORF">PGLA2088_LOCUS15909</name>
</gene>
<evidence type="ECO:0000313" key="2">
    <source>
        <dbReference type="EMBL" id="CAE8665416.1"/>
    </source>
</evidence>
<proteinExistence type="predicted"/>
<dbReference type="PANTHER" id="PTHR12480">
    <property type="entry name" value="ARGININE DEMETHYLASE AND LYSYL-HYDROXYLASE JMJD"/>
    <property type="match status" value="1"/>
</dbReference>
<dbReference type="InterPro" id="IPR050910">
    <property type="entry name" value="JMJD6_ArgDemeth/LysHydrox"/>
</dbReference>
<dbReference type="PROSITE" id="PS51184">
    <property type="entry name" value="JMJC"/>
    <property type="match status" value="1"/>
</dbReference>
<dbReference type="Proteomes" id="UP000626109">
    <property type="component" value="Unassembled WGS sequence"/>
</dbReference>
<dbReference type="Pfam" id="PF13621">
    <property type="entry name" value="Cupin_8"/>
    <property type="match status" value="1"/>
</dbReference>
<reference evidence="2" key="1">
    <citation type="submission" date="2021-02" db="EMBL/GenBank/DDBJ databases">
        <authorList>
            <person name="Dougan E. K."/>
            <person name="Rhodes N."/>
            <person name="Thang M."/>
            <person name="Chan C."/>
        </authorList>
    </citation>
    <scope>NUCLEOTIDE SEQUENCE</scope>
</reference>
<protein>
    <recommendedName>
        <fullName evidence="1">JmjC domain-containing protein</fullName>
    </recommendedName>
</protein>
<comment type="caution">
    <text evidence="2">The sequence shown here is derived from an EMBL/GenBank/DDBJ whole genome shotgun (WGS) entry which is preliminary data.</text>
</comment>
<dbReference type="InterPro" id="IPR041667">
    <property type="entry name" value="Cupin_8"/>
</dbReference>
<accession>A0A813J2B5</accession>
<organism evidence="2 3">
    <name type="scientific">Polarella glacialis</name>
    <name type="common">Dinoflagellate</name>
    <dbReference type="NCBI Taxonomy" id="89957"/>
    <lineage>
        <taxon>Eukaryota</taxon>
        <taxon>Sar</taxon>
        <taxon>Alveolata</taxon>
        <taxon>Dinophyceae</taxon>
        <taxon>Suessiales</taxon>
        <taxon>Suessiaceae</taxon>
        <taxon>Polarella</taxon>
    </lineage>
</organism>
<dbReference type="PANTHER" id="PTHR12480:SF35">
    <property type="entry name" value="TRANSCRIPTION FACTOR JUMONJI, JMJC DOMAIN-CONTAINING PROTEIN"/>
    <property type="match status" value="1"/>
</dbReference>
<dbReference type="SUPFAM" id="SSF51197">
    <property type="entry name" value="Clavaminate synthase-like"/>
    <property type="match status" value="1"/>
</dbReference>
<dbReference type="AlphaFoldDB" id="A0A813J2B5"/>
<dbReference type="EMBL" id="CAJNNW010019908">
    <property type="protein sequence ID" value="CAE8665416.1"/>
    <property type="molecule type" value="Genomic_DNA"/>
</dbReference>
<name>A0A813J2B5_POLGL</name>
<feature type="domain" description="JmjC" evidence="1">
    <location>
        <begin position="238"/>
        <end position="388"/>
    </location>
</feature>